<reference evidence="2" key="1">
    <citation type="submission" date="2019-08" db="EMBL/GenBank/DDBJ databases">
        <authorList>
            <person name="Kucharzyk K."/>
            <person name="Murdoch R.W."/>
            <person name="Higgins S."/>
            <person name="Loffler F."/>
        </authorList>
    </citation>
    <scope>NUCLEOTIDE SEQUENCE</scope>
</reference>
<dbReference type="AlphaFoldDB" id="A0A644UXS3"/>
<sequence>MNQTIDKANKKKEVLKLLSIIGIDTRYVSYTPKVLYINDQRFAKFSKKRQVTFKKYYPKIEIINSNVLRKICIKFSEIIANEISPKNNVLILKPKNKVDYLLKIVLEPYARKYGIKIMEYDIKNINSFLSKLDQKNQIFIKLDKLKNIDKLFFSDTEEYEANKNDKSNLIKIDSVLLSQTLDDKVESILTSIFKGEGIPFSKSDYNNETKIVYPFINVPNSWIDTFLETLEKELDSKIDIIIKNKTLNYSNNDSYYKITKSFMDFIEEIIPQYRGNILKSSNFIEDKLINTKKSK</sequence>
<evidence type="ECO:0000313" key="2">
    <source>
        <dbReference type="EMBL" id="MPL83555.1"/>
    </source>
</evidence>
<evidence type="ECO:0000313" key="1">
    <source>
        <dbReference type="EMBL" id="MPL83243.1"/>
    </source>
</evidence>
<dbReference type="InterPro" id="IPR014729">
    <property type="entry name" value="Rossmann-like_a/b/a_fold"/>
</dbReference>
<dbReference type="Gene3D" id="3.40.50.620">
    <property type="entry name" value="HUPs"/>
    <property type="match status" value="1"/>
</dbReference>
<comment type="caution">
    <text evidence="2">The sequence shown here is derived from an EMBL/GenBank/DDBJ whole genome shotgun (WGS) entry which is preliminary data.</text>
</comment>
<organism evidence="2">
    <name type="scientific">bioreactor metagenome</name>
    <dbReference type="NCBI Taxonomy" id="1076179"/>
    <lineage>
        <taxon>unclassified sequences</taxon>
        <taxon>metagenomes</taxon>
        <taxon>ecological metagenomes</taxon>
    </lineage>
</organism>
<protein>
    <submittedName>
        <fullName evidence="2">Uncharacterized protein</fullName>
    </submittedName>
</protein>
<dbReference type="EMBL" id="VSSQ01000173">
    <property type="protein sequence ID" value="MPL83243.1"/>
    <property type="molecule type" value="Genomic_DNA"/>
</dbReference>
<dbReference type="EMBL" id="VSSQ01000177">
    <property type="protein sequence ID" value="MPL83555.1"/>
    <property type="molecule type" value="Genomic_DNA"/>
</dbReference>
<name>A0A644UXS3_9ZZZZ</name>
<gene>
    <name evidence="1" type="ORF">SDC9_29193</name>
    <name evidence="2" type="ORF">SDC9_29510</name>
</gene>
<accession>A0A644UXS3</accession>
<proteinExistence type="predicted"/>